<accession>A0A136J917</accession>
<protein>
    <recommendedName>
        <fullName evidence="8">Rhodopsin domain-containing protein</fullName>
    </recommendedName>
</protein>
<feature type="transmembrane region" description="Helical" evidence="7">
    <location>
        <begin position="108"/>
        <end position="131"/>
    </location>
</feature>
<dbReference type="PANTHER" id="PTHR33048:SF124">
    <property type="entry name" value="INTEGRAL MEMBRANE PROTEIN"/>
    <property type="match status" value="1"/>
</dbReference>
<keyword evidence="10" id="KW-1185">Reference proteome</keyword>
<feature type="transmembrane region" description="Helical" evidence="7">
    <location>
        <begin position="30"/>
        <end position="48"/>
    </location>
</feature>
<comment type="similarity">
    <text evidence="5">Belongs to the SAT4 family.</text>
</comment>
<organism evidence="9 10">
    <name type="scientific">Microdochium bolleyi</name>
    <dbReference type="NCBI Taxonomy" id="196109"/>
    <lineage>
        <taxon>Eukaryota</taxon>
        <taxon>Fungi</taxon>
        <taxon>Dikarya</taxon>
        <taxon>Ascomycota</taxon>
        <taxon>Pezizomycotina</taxon>
        <taxon>Sordariomycetes</taxon>
        <taxon>Xylariomycetidae</taxon>
        <taxon>Xylariales</taxon>
        <taxon>Microdochiaceae</taxon>
        <taxon>Microdochium</taxon>
    </lineage>
</organism>
<evidence type="ECO:0000256" key="3">
    <source>
        <dbReference type="ARBA" id="ARBA00022989"/>
    </source>
</evidence>
<dbReference type="InterPro" id="IPR049326">
    <property type="entry name" value="Rhodopsin_dom_fungi"/>
</dbReference>
<dbReference type="AlphaFoldDB" id="A0A136J917"/>
<evidence type="ECO:0000256" key="4">
    <source>
        <dbReference type="ARBA" id="ARBA00023136"/>
    </source>
</evidence>
<evidence type="ECO:0000256" key="6">
    <source>
        <dbReference type="SAM" id="MobiDB-lite"/>
    </source>
</evidence>
<dbReference type="InParanoid" id="A0A136J917"/>
<name>A0A136J917_9PEZI</name>
<reference evidence="10" key="1">
    <citation type="submission" date="2016-02" db="EMBL/GenBank/DDBJ databases">
        <title>Draft genome sequence of Microdochium bolleyi, a fungal endophyte of beachgrass.</title>
        <authorList>
            <consortium name="DOE Joint Genome Institute"/>
            <person name="David A.S."/>
            <person name="May G."/>
            <person name="Haridas S."/>
            <person name="Lim J."/>
            <person name="Wang M."/>
            <person name="Labutti K."/>
            <person name="Lipzen A."/>
            <person name="Barry K."/>
            <person name="Grigoriev I.V."/>
        </authorList>
    </citation>
    <scope>NUCLEOTIDE SEQUENCE [LARGE SCALE GENOMIC DNA]</scope>
    <source>
        <strain evidence="10">J235TASD1</strain>
    </source>
</reference>
<evidence type="ECO:0000256" key="2">
    <source>
        <dbReference type="ARBA" id="ARBA00022692"/>
    </source>
</evidence>
<keyword evidence="3 7" id="KW-1133">Transmembrane helix</keyword>
<evidence type="ECO:0000256" key="1">
    <source>
        <dbReference type="ARBA" id="ARBA00004141"/>
    </source>
</evidence>
<dbReference type="Proteomes" id="UP000070501">
    <property type="component" value="Unassembled WGS sequence"/>
</dbReference>
<dbReference type="Pfam" id="PF20684">
    <property type="entry name" value="Fung_rhodopsin"/>
    <property type="match status" value="1"/>
</dbReference>
<dbReference type="GO" id="GO:0016020">
    <property type="term" value="C:membrane"/>
    <property type="evidence" value="ECO:0007669"/>
    <property type="project" value="UniProtKB-SubCell"/>
</dbReference>
<evidence type="ECO:0000256" key="5">
    <source>
        <dbReference type="ARBA" id="ARBA00038359"/>
    </source>
</evidence>
<feature type="transmembrane region" description="Helical" evidence="7">
    <location>
        <begin position="69"/>
        <end position="96"/>
    </location>
</feature>
<evidence type="ECO:0000313" key="10">
    <source>
        <dbReference type="Proteomes" id="UP000070501"/>
    </source>
</evidence>
<dbReference type="InterPro" id="IPR052337">
    <property type="entry name" value="SAT4-like"/>
</dbReference>
<dbReference type="EMBL" id="KQ964247">
    <property type="protein sequence ID" value="KXJ93644.1"/>
    <property type="molecule type" value="Genomic_DNA"/>
</dbReference>
<keyword evidence="4 7" id="KW-0472">Membrane</keyword>
<dbReference type="PANTHER" id="PTHR33048">
    <property type="entry name" value="PTH11-LIKE INTEGRAL MEMBRANE PROTEIN (AFU_ORTHOLOGUE AFUA_5G11245)"/>
    <property type="match status" value="1"/>
</dbReference>
<feature type="compositionally biased region" description="Low complexity" evidence="6">
    <location>
        <begin position="376"/>
        <end position="388"/>
    </location>
</feature>
<evidence type="ECO:0000313" key="9">
    <source>
        <dbReference type="EMBL" id="KXJ93644.1"/>
    </source>
</evidence>
<feature type="transmembrane region" description="Helical" evidence="7">
    <location>
        <begin position="227"/>
        <end position="249"/>
    </location>
</feature>
<evidence type="ECO:0000256" key="7">
    <source>
        <dbReference type="SAM" id="Phobius"/>
    </source>
</evidence>
<feature type="domain" description="Rhodopsin" evidence="8">
    <location>
        <begin position="50"/>
        <end position="287"/>
    </location>
</feature>
<evidence type="ECO:0000259" key="8">
    <source>
        <dbReference type="Pfam" id="PF20684"/>
    </source>
</evidence>
<dbReference type="OrthoDB" id="5401779at2759"/>
<comment type="subcellular location">
    <subcellularLocation>
        <location evidence="1">Membrane</location>
        <topology evidence="1">Multi-pass membrane protein</topology>
    </subcellularLocation>
</comment>
<feature type="transmembrane region" description="Helical" evidence="7">
    <location>
        <begin position="143"/>
        <end position="165"/>
    </location>
</feature>
<gene>
    <name evidence="9" type="ORF">Micbo1qcDRAFT_193051</name>
</gene>
<proteinExistence type="inferred from homology"/>
<feature type="region of interest" description="Disordered" evidence="6">
    <location>
        <begin position="304"/>
        <end position="405"/>
    </location>
</feature>
<keyword evidence="2 7" id="KW-0812">Transmembrane</keyword>
<sequence length="462" mass="51040">MPLVNGVETLLAAPPGYVVNLENPQRSKVIEHYVVCGIGGTLAFLALAQRYYTKIFLLKGLHLDDAFMFLGWVTSVATQVLTLWLVVTGAGMIHAWELTMKKFEVFQLVLYSSAPVYGLCGSFTKLSLLTFYLQISPEPKFRFVVWVSIALIAIYTTTCTCLMVFPCKPIRKAWDISIPKSEGECITLPPLYIVTAAANIATDLICFALPFKMVIGLNMRRQLKIGYLIIFLIASMTIITSFVRLFYLFPMLTSTDPSWDTAAPSVWVCVEANLFIICGSMPTLSKFCAHFGWGSIATAMSGADPGSGQPRLNYDQDGDRSRYGTGSKVSAYRMFNKGGRGPQRPQHRSYPVHSDDEEITRHGGYQRFSDDDDNDSNSNTNTSRSTTRIAKDDSGSGRAGRGNTPQVMELRSLNDIAGQKKDDLEQVLGVGTHEVAIGSANLADDRSDKAIIQSKTFTIRYD</sequence>